<organism evidence="1 2">
    <name type="scientific">Clonostachys rosea f. rosea IK726</name>
    <dbReference type="NCBI Taxonomy" id="1349383"/>
    <lineage>
        <taxon>Eukaryota</taxon>
        <taxon>Fungi</taxon>
        <taxon>Dikarya</taxon>
        <taxon>Ascomycota</taxon>
        <taxon>Pezizomycotina</taxon>
        <taxon>Sordariomycetes</taxon>
        <taxon>Hypocreomycetidae</taxon>
        <taxon>Hypocreales</taxon>
        <taxon>Bionectriaceae</taxon>
        <taxon>Clonostachys</taxon>
    </lineage>
</organism>
<accession>A0ACA9UQM5</accession>
<gene>
    <name evidence="1" type="ORF">CRV2_00021796</name>
</gene>
<evidence type="ECO:0000313" key="1">
    <source>
        <dbReference type="EMBL" id="CAG9955378.1"/>
    </source>
</evidence>
<sequence>MAGSYKSDTTRVEEPSLENRGRTSSNSVQAQINQLEDIESLSRFEEETADRGIGALHHIRSRTRSRTNETLIDWAYNDPENPYNWPMASVTLTIEGSSLTRIYTDSRAQFKKNTVTFLSGMLVINSTMNSALPSMAIPFITKEFGITSSEQKVLPISIYLVGYVLGPIVWGPLSEHVGRRYLSICTFAMFSIFTMACGFSPNWSALLVFRFFCGMFGSAPIAVVAGILADVYGEPRTRGRAFAIFMVVRCVSLFSLPSRSSIAPPLSPIDTGWLTSLSPHPDNRIRPTVRPIVSGFCSTTIGWRWTFWIGVFFAAATLVMVLFLPETYGPILLARRARRMRAEDPASRAISPRDLEETDLSQLFTVVLTRPIRMLLSEPIVSTTCAYLALVYAIFYMSFQAFPIIFSTLYGLSPGVTGLCYLPIGGGATLSLPIFWFWDTYLAKATAAGTSWTRREESRRLPLALIGGPAFVVALFWLGFTSRSGLSFVVPMLAGIPFGLGFMLIFMALLNYLTDAYDIFAASANAAASCCRSLLAVVLPLATSRMFDDLGISGACALLGGLSAGMCVIPFVFIWKGPVIREKSKFCIALRERREEIHRRAERERERLEGLWKEEKGTKNAESDH</sequence>
<evidence type="ECO:0000313" key="2">
    <source>
        <dbReference type="Proteomes" id="UP000836387"/>
    </source>
</evidence>
<keyword evidence="2" id="KW-1185">Reference proteome</keyword>
<dbReference type="EMBL" id="CADEHS020000580">
    <property type="protein sequence ID" value="CAG9955378.1"/>
    <property type="molecule type" value="Genomic_DNA"/>
</dbReference>
<reference evidence="1" key="2">
    <citation type="submission" date="2021-10" db="EMBL/GenBank/DDBJ databases">
        <authorList>
            <person name="Piombo E."/>
        </authorList>
    </citation>
    <scope>NUCLEOTIDE SEQUENCE</scope>
</reference>
<proteinExistence type="predicted"/>
<reference evidence="1" key="1">
    <citation type="submission" date="2020-04" db="EMBL/GenBank/DDBJ databases">
        <authorList>
            <person name="Broberg M."/>
        </authorList>
    </citation>
    <scope>NUCLEOTIDE SEQUENCE</scope>
</reference>
<name>A0ACA9UQM5_BIOOC</name>
<comment type="caution">
    <text evidence="1">The sequence shown here is derived from an EMBL/GenBank/DDBJ whole genome shotgun (WGS) entry which is preliminary data.</text>
</comment>
<protein>
    <submittedName>
        <fullName evidence="1">Uncharacterized protein</fullName>
    </submittedName>
</protein>
<dbReference type="Proteomes" id="UP000836387">
    <property type="component" value="Unassembled WGS sequence"/>
</dbReference>